<dbReference type="EMBL" id="CP039712">
    <property type="protein sequence ID" value="QCI86900.1"/>
    <property type="molecule type" value="Genomic_DNA"/>
</dbReference>
<name>A0A4D7CYF5_9ENTE</name>
<proteinExistence type="predicted"/>
<dbReference type="Proteomes" id="UP000298615">
    <property type="component" value="Chromosome"/>
</dbReference>
<reference evidence="1 2" key="1">
    <citation type="submission" date="2019-04" db="EMBL/GenBank/DDBJ databases">
        <title>Vagococcus sp. nov., isolated from faeces of yaks (Bos grunniens).</title>
        <authorList>
            <person name="Ge Y."/>
        </authorList>
    </citation>
    <scope>NUCLEOTIDE SEQUENCE [LARGE SCALE GENOMIC DNA]</scope>
    <source>
        <strain evidence="1 2">MN-17</strain>
    </source>
</reference>
<dbReference type="RefSeq" id="WP_136953722.1">
    <property type="nucleotide sequence ID" value="NZ_CP039712.1"/>
</dbReference>
<sequence>MENQKLKLTGTKLGILVAKASETNVEIPTQIQIITATTRNEYVNGIATDTISKIALTALDEKAVQAATAAEIDLTDMPAFIVEIQDKNLVNKLATQTEKLIGQKLSTENSLIALRWVSKGQSGSWNGLKLILTQIKTAISSRG</sequence>
<organism evidence="1 2">
    <name type="scientific">Vagococcus zengguangii</name>
    <dbReference type="NCBI Taxonomy" id="2571750"/>
    <lineage>
        <taxon>Bacteria</taxon>
        <taxon>Bacillati</taxon>
        <taxon>Bacillota</taxon>
        <taxon>Bacilli</taxon>
        <taxon>Lactobacillales</taxon>
        <taxon>Enterococcaceae</taxon>
        <taxon>Vagococcus</taxon>
    </lineage>
</organism>
<dbReference type="KEGG" id="vao:FA707_07930"/>
<keyword evidence="2" id="KW-1185">Reference proteome</keyword>
<protein>
    <submittedName>
        <fullName evidence="1">Uncharacterized protein</fullName>
    </submittedName>
</protein>
<dbReference type="AlphaFoldDB" id="A0A4D7CYF5"/>
<evidence type="ECO:0000313" key="1">
    <source>
        <dbReference type="EMBL" id="QCI86900.1"/>
    </source>
</evidence>
<gene>
    <name evidence="1" type="ORF">FA707_07930</name>
</gene>
<evidence type="ECO:0000313" key="2">
    <source>
        <dbReference type="Proteomes" id="UP000298615"/>
    </source>
</evidence>
<accession>A0A4D7CYF5</accession>